<dbReference type="EMBL" id="KI966418">
    <property type="protein sequence ID" value="EWC46357.1"/>
    <property type="molecule type" value="Genomic_DNA"/>
</dbReference>
<dbReference type="InterPro" id="IPR009081">
    <property type="entry name" value="PP-bd_ACP"/>
</dbReference>
<organism evidence="5 6">
    <name type="scientific">Drechslerella stenobrocha 248</name>
    <dbReference type="NCBI Taxonomy" id="1043628"/>
    <lineage>
        <taxon>Eukaryota</taxon>
        <taxon>Fungi</taxon>
        <taxon>Dikarya</taxon>
        <taxon>Ascomycota</taxon>
        <taxon>Pezizomycotina</taxon>
        <taxon>Orbiliomycetes</taxon>
        <taxon>Orbiliales</taxon>
        <taxon>Orbiliaceae</taxon>
        <taxon>Drechslerella</taxon>
    </lineage>
</organism>
<dbReference type="InterPro" id="IPR010071">
    <property type="entry name" value="AA_adenyl_dom"/>
</dbReference>
<dbReference type="InterPro" id="IPR000873">
    <property type="entry name" value="AMP-dep_synth/lig_dom"/>
</dbReference>
<evidence type="ECO:0000313" key="5">
    <source>
        <dbReference type="EMBL" id="EWC46357.1"/>
    </source>
</evidence>
<dbReference type="Gene3D" id="1.10.1200.10">
    <property type="entry name" value="ACP-like"/>
    <property type="match status" value="2"/>
</dbReference>
<feature type="domain" description="Carrier" evidence="4">
    <location>
        <begin position="1636"/>
        <end position="1712"/>
    </location>
</feature>
<dbReference type="GO" id="GO:0043041">
    <property type="term" value="P:amino acid activation for nonribosomal peptide biosynthetic process"/>
    <property type="evidence" value="ECO:0007669"/>
    <property type="project" value="TreeGrafter"/>
</dbReference>
<feature type="domain" description="Carrier" evidence="4">
    <location>
        <begin position="551"/>
        <end position="627"/>
    </location>
</feature>
<evidence type="ECO:0000256" key="2">
    <source>
        <dbReference type="ARBA" id="ARBA00022553"/>
    </source>
</evidence>
<dbReference type="Gene3D" id="3.40.50.12780">
    <property type="entry name" value="N-terminal domain of ligase-like"/>
    <property type="match status" value="2"/>
</dbReference>
<dbReference type="PANTHER" id="PTHR45527:SF1">
    <property type="entry name" value="FATTY ACID SYNTHASE"/>
    <property type="match status" value="1"/>
</dbReference>
<evidence type="ECO:0000256" key="1">
    <source>
        <dbReference type="ARBA" id="ARBA00022450"/>
    </source>
</evidence>
<dbReference type="InterPro" id="IPR020845">
    <property type="entry name" value="AMP-binding_CS"/>
</dbReference>
<evidence type="ECO:0000256" key="3">
    <source>
        <dbReference type="ARBA" id="ARBA00022598"/>
    </source>
</evidence>
<keyword evidence="3" id="KW-0436">Ligase</keyword>
<proteinExistence type="predicted"/>
<dbReference type="Pfam" id="PF00501">
    <property type="entry name" value="AMP-binding"/>
    <property type="match status" value="2"/>
</dbReference>
<dbReference type="GO" id="GO:0005737">
    <property type="term" value="C:cytoplasm"/>
    <property type="evidence" value="ECO:0007669"/>
    <property type="project" value="TreeGrafter"/>
</dbReference>
<dbReference type="InterPro" id="IPR045851">
    <property type="entry name" value="AMP-bd_C_sf"/>
</dbReference>
<dbReference type="OrthoDB" id="416786at2759"/>
<name>W7I1G3_9PEZI</name>
<dbReference type="PANTHER" id="PTHR45527">
    <property type="entry name" value="NONRIBOSOMAL PEPTIDE SYNTHETASE"/>
    <property type="match status" value="1"/>
</dbReference>
<dbReference type="SUPFAM" id="SSF47336">
    <property type="entry name" value="ACP-like"/>
    <property type="match status" value="2"/>
</dbReference>
<dbReference type="Gene3D" id="3.30.559.10">
    <property type="entry name" value="Chloramphenicol acetyltransferase-like domain"/>
    <property type="match status" value="3"/>
</dbReference>
<dbReference type="PROSITE" id="PS00012">
    <property type="entry name" value="PHOSPHOPANTETHEINE"/>
    <property type="match status" value="1"/>
</dbReference>
<dbReference type="CDD" id="cd05918">
    <property type="entry name" value="A_NRPS_SidN3_like"/>
    <property type="match status" value="2"/>
</dbReference>
<dbReference type="PROSITE" id="PS50075">
    <property type="entry name" value="CARRIER"/>
    <property type="match status" value="2"/>
</dbReference>
<dbReference type="CDD" id="cd19545">
    <property type="entry name" value="FUM14_C_NRPS-like"/>
    <property type="match status" value="1"/>
</dbReference>
<dbReference type="PROSITE" id="PS00455">
    <property type="entry name" value="AMP_BINDING"/>
    <property type="match status" value="2"/>
</dbReference>
<dbReference type="InterPro" id="IPR001242">
    <property type="entry name" value="Condensation_dom"/>
</dbReference>
<protein>
    <recommendedName>
        <fullName evidence="4">Carrier domain-containing protein</fullName>
    </recommendedName>
</protein>
<dbReference type="Pfam" id="PF00668">
    <property type="entry name" value="Condensation"/>
    <property type="match status" value="3"/>
</dbReference>
<evidence type="ECO:0000313" key="6">
    <source>
        <dbReference type="Proteomes" id="UP000024837"/>
    </source>
</evidence>
<dbReference type="Proteomes" id="UP000024837">
    <property type="component" value="Unassembled WGS sequence"/>
</dbReference>
<dbReference type="InterPro" id="IPR042099">
    <property type="entry name" value="ANL_N_sf"/>
</dbReference>
<dbReference type="InterPro" id="IPR006162">
    <property type="entry name" value="Ppantetheine_attach_site"/>
</dbReference>
<dbReference type="InterPro" id="IPR023213">
    <property type="entry name" value="CAT-like_dom_sf"/>
</dbReference>
<dbReference type="SUPFAM" id="SSF56801">
    <property type="entry name" value="Acetyl-CoA synthetase-like"/>
    <property type="match status" value="2"/>
</dbReference>
<dbReference type="GO" id="GO:0031177">
    <property type="term" value="F:phosphopantetheine binding"/>
    <property type="evidence" value="ECO:0007669"/>
    <property type="project" value="TreeGrafter"/>
</dbReference>
<dbReference type="InterPro" id="IPR036736">
    <property type="entry name" value="ACP-like_sf"/>
</dbReference>
<dbReference type="GO" id="GO:0016874">
    <property type="term" value="F:ligase activity"/>
    <property type="evidence" value="ECO:0007669"/>
    <property type="project" value="UniProtKB-KW"/>
</dbReference>
<dbReference type="Pfam" id="PF00550">
    <property type="entry name" value="PP-binding"/>
    <property type="match status" value="2"/>
</dbReference>
<sequence>MASGQDVKDIWEWNAVVPKGYNNCVHELIGKQAKANPRATAISAWDGELTYQGLDDASNSLAEYLMDIGIGPETVVPLFFDKSKWMPVSMLAVMKTGAACVALDTAQPELRLKRVIDQVDACALLCSIGRESEARKMTSVRVLPVDDHLVVTGRDLGRPSKLCVLPAVHHSSTVYISFTSGSTGTPKGAVISHSNFCSAALHIGEYLGFGPRARVFDFAPYSFDLTWSNSLHTLCGGGCLCIPSAADCQIDLGGAINRFDANLINITPSAIRLIEPGRTSLRTVILGGEPPAPDIVAVWSRQVRLLNTYGSAECPSKCTVAELGAAERAEGITMGFGLSTNTWLTNPHNPNCLSAIGSIGELWIEGPVVGKGYHKDAEATASAFATNLPWLMRKDPAGSQPSRLYRTGDLVKYNPDGSLLFVGRKDQMVKVRGQRVELGEVEHHIRQHLNAGALNNIAVEVIRARDDPGNPVLAAFLGSLQPGLGASFQGLEGYLDTTLPAFMKPTYFIPLETIPRTMTGKLDRRHLQRLGGSMTRKELAELHPEQDSNSPSATAAEMNLSPIWARVLNVDPTSIRGDSHFFRLGGNSIDAILLVAELQKQHITLWVADIFQNPRLSDLAQIACTRGVLTDRAIAPFSLLPDGLDINDARVSAARECGVMASQVEDVFPCTPLQQGLLAVTTQRKSAYTARYIYQLSADTEPQRFQRAWWEVAHRVAILRTRIFETPGTGLAQAIIDEKLCWSWTEDNIETALRHDHRSPVSLGGRLMRFTLVRPKQSLRAMFIWTIHHSLFDAWSMDLILEEVKRAYQKLPSTSLLSLKPFVEQCLKLDPSKCKQYWAKELAGYRSTPFPVLPSPNYQPLATNHTTPARKAICWRGKDFSPSIYLRAAVAILIARAADVEDVAYGTVVSGRQSAVPGIESIAGPTIATVPLRIKLNQTDGVYGLLGQVQQQAMDMLPFEQTGLQRLRQFTNEAEEASRFQTLLVIQPAHQTQLNDPGIMELTENQPNGLDRGNSFNIYALLVECHVGRSDVAVSLNFDPKVIEPAFAERMVRQLIYILEVLVACQAGSMVADLDLVNNEDLADIWRWNATVPQALDIPMTTIISEAFERFPPSSPAVHAWNGQFNYRELRKEVRRLANRLMDKGLTPGGSVVLCFEKSKWMPVAMLAVMVAGGVGVALDISQPRERLKRVMDRVGSQFVVASQEGTNAIASSQSITLLTVPDAHNRGPEAEQSWPQRRGSDSLFVVFTSGSTGTPKGVVITHSNMASALKHHSLALALTSSSRVFDFCSHAFDAFWINCLLPLYVGGCVCIPSDDDRKQNVEGSISGLQANFSFLPPSLVKQLNPAKMTCLKDLFLVGEAAASDTLREWSRTTNVQVAYGPAECTVMSTRTRDVSAWAGKPSIGHGAGAVTWIVDPNHGQSLTPIGAVGELWLEGPLVGAGYLGDLKSTASAFVEDPAWLLNGAPSHPGRRGRLYRTGDLVKYNADGSLVFVGRKDLQVKIRGQRIELAEVEFHVLRSLQPAPGVRISAAVELVQQAGASSKSLVAFLAPSNCHGTGTEGWDAERAQRVIEGATDDIEKRLTNVLPSYMIPATYYALEHLPTTATGKLDRRRLREIGAELNADGPYPKRRGQRIIPLSRTEEVLQQVWSDVLQPTIPTVPLTEIFQRLGGDSITAMQVVARCKTRGLFIPISSILGMRTIEEIARSHDDSLAVAGDDDLDSWPLSPSQQMQLELSSEGFSKSNRTSLRRLNRPLAESFIFEALGQILSSHPMLRVRYQQRNRRWVQYIDEGAQDSSNWFSRCQIEAHAQGFLASHHRRHQPEINLLRGPAFCAQVFLCGKSKVRYLRLTAPSFILDEVSWRIIWNDFETLLRGEKITPPGAASFRIWCRESTAPGGEVPMPGNCLRESPAIQTELGNHLAPPRVAYTVLDKRLTDQLVVISRECRRLPIIDMILGAWMYSFAHAFPSIEFQHVFLTSSKRDVCHGFDFSRIVGPCIGHASLHVPIGSLNTVFEAIRAIQQLQATKNHHASPRSGQKAVELTFNYFVLPPDHKSSNVFLSVPSLDIEHLIPPAIYSGSEPDRIDCTAFIEDGSLRLSVERRNANSRSPQLPKLVDSWSQNLRAVIPQLAVHSSRLSAILPPGYLCSISDFGAHPHNMVEWVYPCTAIQRQMLTAQSIHGRDIYMAQSVFGIKGSANNDASRSRLLGAWRNVVARHDILRTVFSRTTETLTPKQLVLSISALDMKDNSCNLSSSWSFRIHQSSEALLVTLDISHALLDGMSMMRFRTDLITAYNNEPLQPAVTQFGDVVPDILYQEQHQNSIDYWCKRLGYAVIPCLLPVSTNNSIQAETARQRRCSLPIMGALQMLSRQETTTPTYLILACWASVVGSILGRGEVIFGVVTAGRHKIPPAVAGPCLNILPCPVKACSSLSIHALSRSIQETMINGIPHETCSLDLIQKAVSNGYPLFNSAVNYRKLDADLSVTPVNTRRFREAELQIASSRDLWEYDFLLSIEESNDDLLLALQWYEGRVSGPYALELLELLIKRITEITTQETA</sequence>
<dbReference type="Gene3D" id="3.30.300.30">
    <property type="match status" value="2"/>
</dbReference>
<dbReference type="SUPFAM" id="SSF52777">
    <property type="entry name" value="CoA-dependent acyltransferases"/>
    <property type="match status" value="6"/>
</dbReference>
<dbReference type="Gene3D" id="3.30.559.30">
    <property type="entry name" value="Nonribosomal peptide synthetase, condensation domain"/>
    <property type="match status" value="2"/>
</dbReference>
<dbReference type="HOGENOM" id="CLU_000022_60_8_1"/>
<keyword evidence="6" id="KW-1185">Reference proteome</keyword>
<reference evidence="5 6" key="1">
    <citation type="submission" date="2013-05" db="EMBL/GenBank/DDBJ databases">
        <title>Drechslerella stenobrocha genome reveals carnivorous origination and mechanical trapping mechanism of predatory fungi.</title>
        <authorList>
            <person name="Liu X."/>
            <person name="Zhang W."/>
            <person name="Liu K."/>
        </authorList>
    </citation>
    <scope>NUCLEOTIDE SEQUENCE [LARGE SCALE GENOMIC DNA]</scope>
    <source>
        <strain evidence="5 6">248</strain>
    </source>
</reference>
<accession>W7I1G3</accession>
<keyword evidence="2" id="KW-0597">Phosphoprotein</keyword>
<gene>
    <name evidence="5" type="ORF">DRE_04300</name>
</gene>
<dbReference type="NCBIfam" id="TIGR01733">
    <property type="entry name" value="AA-adenyl-dom"/>
    <property type="match status" value="1"/>
</dbReference>
<dbReference type="GO" id="GO:0044550">
    <property type="term" value="P:secondary metabolite biosynthetic process"/>
    <property type="evidence" value="ECO:0007669"/>
    <property type="project" value="TreeGrafter"/>
</dbReference>
<evidence type="ECO:0000259" key="4">
    <source>
        <dbReference type="PROSITE" id="PS50075"/>
    </source>
</evidence>
<dbReference type="FunFam" id="3.30.300.30:FF:000015">
    <property type="entry name" value="Nonribosomal peptide synthase SidD"/>
    <property type="match status" value="1"/>
</dbReference>
<keyword evidence="1" id="KW-0596">Phosphopantetheine</keyword>